<gene>
    <name evidence="2" type="ORF">AK812_SmicGene3299</name>
</gene>
<keyword evidence="3" id="KW-1185">Reference proteome</keyword>
<accession>A0A1Q9EZ24</accession>
<protein>
    <submittedName>
        <fullName evidence="2">Uncharacterized protein</fullName>
    </submittedName>
</protein>
<name>A0A1Q9EZ24_SYMMI</name>
<evidence type="ECO:0000256" key="1">
    <source>
        <dbReference type="SAM" id="MobiDB-lite"/>
    </source>
</evidence>
<feature type="compositionally biased region" description="Basic and acidic residues" evidence="1">
    <location>
        <begin position="577"/>
        <end position="620"/>
    </location>
</feature>
<feature type="compositionally biased region" description="Pro residues" evidence="1">
    <location>
        <begin position="32"/>
        <end position="45"/>
    </location>
</feature>
<evidence type="ECO:0000313" key="2">
    <source>
        <dbReference type="EMBL" id="OLQ12707.1"/>
    </source>
</evidence>
<feature type="compositionally biased region" description="Basic and acidic residues" evidence="1">
    <location>
        <begin position="84"/>
        <end position="94"/>
    </location>
</feature>
<dbReference type="EMBL" id="LSRX01000038">
    <property type="protein sequence ID" value="OLQ12707.1"/>
    <property type="molecule type" value="Genomic_DNA"/>
</dbReference>
<reference evidence="2 3" key="1">
    <citation type="submission" date="2016-02" db="EMBL/GenBank/DDBJ databases">
        <title>Genome analysis of coral dinoflagellate symbionts highlights evolutionary adaptations to a symbiotic lifestyle.</title>
        <authorList>
            <person name="Aranda M."/>
            <person name="Li Y."/>
            <person name="Liew Y.J."/>
            <person name="Baumgarten S."/>
            <person name="Simakov O."/>
            <person name="Wilson M."/>
            <person name="Piel J."/>
            <person name="Ashoor H."/>
            <person name="Bougouffa S."/>
            <person name="Bajic V.B."/>
            <person name="Ryu T."/>
            <person name="Ravasi T."/>
            <person name="Bayer T."/>
            <person name="Micklem G."/>
            <person name="Kim H."/>
            <person name="Bhak J."/>
            <person name="Lajeunesse T.C."/>
            <person name="Voolstra C.R."/>
        </authorList>
    </citation>
    <scope>NUCLEOTIDE SEQUENCE [LARGE SCALE GENOMIC DNA]</scope>
    <source>
        <strain evidence="2 3">CCMP2467</strain>
    </source>
</reference>
<dbReference type="Proteomes" id="UP000186817">
    <property type="component" value="Unassembled WGS sequence"/>
</dbReference>
<evidence type="ECO:0000313" key="3">
    <source>
        <dbReference type="Proteomes" id="UP000186817"/>
    </source>
</evidence>
<feature type="region of interest" description="Disordered" evidence="1">
    <location>
        <begin position="20"/>
        <end position="172"/>
    </location>
</feature>
<feature type="compositionally biased region" description="Basic residues" evidence="1">
    <location>
        <begin position="74"/>
        <end position="83"/>
    </location>
</feature>
<feature type="region of interest" description="Disordered" evidence="1">
    <location>
        <begin position="577"/>
        <end position="634"/>
    </location>
</feature>
<comment type="caution">
    <text evidence="2">The sequence shown here is derived from an EMBL/GenBank/DDBJ whole genome shotgun (WGS) entry which is preliminary data.</text>
</comment>
<feature type="compositionally biased region" description="Basic and acidic residues" evidence="1">
    <location>
        <begin position="132"/>
        <end position="149"/>
    </location>
</feature>
<proteinExistence type="predicted"/>
<feature type="compositionally biased region" description="Basic and acidic residues" evidence="1">
    <location>
        <begin position="46"/>
        <end position="61"/>
    </location>
</feature>
<dbReference type="AlphaFoldDB" id="A0A1Q9EZ24"/>
<dbReference type="OrthoDB" id="420863at2759"/>
<organism evidence="2 3">
    <name type="scientific">Symbiodinium microadriaticum</name>
    <name type="common">Dinoflagellate</name>
    <name type="synonym">Zooxanthella microadriatica</name>
    <dbReference type="NCBI Taxonomy" id="2951"/>
    <lineage>
        <taxon>Eukaryota</taxon>
        <taxon>Sar</taxon>
        <taxon>Alveolata</taxon>
        <taxon>Dinophyceae</taxon>
        <taxon>Suessiales</taxon>
        <taxon>Symbiodiniaceae</taxon>
        <taxon>Symbiodinium</taxon>
    </lineage>
</organism>
<sequence length="647" mass="72157">MIKLCIGHLTRIFIIKPPAEHSHAAPQSQPAPHSPAPAPAPPYRPDPWEEHWSAPRPRWADESDDDPAWQRKAATPRRRTRGKGHYDDFDDRRAPQPHSNAWEKGGKAEPWERSTAPHAEHWEKGGPAQHAEPWENARARTASHRDEAQHAPSQHCSALEPARHGRPPCGFTIVDPLADRSAKHAASQVQQNQPYAAGAPQRVGPELNVGSCLQGLAFSWRPGHGVACQTLAKEVFMDLVNRIGPACDAFQQLSASQHFSAHLCRLLAPSAVSALQRYLRACHVFVDFLATTASPSGKPSMEQISIATLADYMLACTASKEEDREVHLMSPVSSIKAVRWIAKTLEWHGVSQAMSSSVLMAYGRQSREFDRKEAMPIPLALLAHWQRTLCNPETHLTTKLFLGAVLLCTHASLRFGDAQRIDWRTLQLSAQGLHGTAYVGMQATLEPDFMFFHADLGSHKHPQTFPFFSIDIAQHEKTTMLAAAAQIHFAEQARLAQGHHRDSLRLYSRNDTLEALRLQRELCTQLAQGWRPQRSMARGGTAPVPEPPFIVPPKPPQHLLDPQQLQTAWEMFTSRHESMHNETEAVDTLDTHPEPSLAKDTDSEADLVEKHAQEHPHSSEEESEEPQHTQTCFCRPAGQTLDLFQSS</sequence>